<accession>A0A2U8FPJ5</accession>
<feature type="transmembrane region" description="Helical" evidence="1">
    <location>
        <begin position="20"/>
        <end position="40"/>
    </location>
</feature>
<keyword evidence="1" id="KW-0812">Transmembrane</keyword>
<dbReference type="OrthoDB" id="193195at2"/>
<name>A0A2U8FPJ5_9BURK</name>
<evidence type="ECO:0000313" key="3">
    <source>
        <dbReference type="Proteomes" id="UP000244892"/>
    </source>
</evidence>
<keyword evidence="1" id="KW-1133">Transmembrane helix</keyword>
<dbReference type="AlphaFoldDB" id="A0A2U8FPJ5"/>
<dbReference type="Pfam" id="PF07963">
    <property type="entry name" value="N_methyl"/>
    <property type="match status" value="1"/>
</dbReference>
<dbReference type="Proteomes" id="UP000244892">
    <property type="component" value="Chromosome"/>
</dbReference>
<sequence>MSRRPVLPPSRARRQRGFLLLEVLISAVIFAIGVLALIGLQGRMNRAQAEARDRADAAYLASELQARMWGDLAHLTSYNGCPTSYAACQEWRNKVATVLPGSAGQTQTISVSGNLVSITLQWKTANGELRNYSTQTTIVAAQ</sequence>
<evidence type="ECO:0000256" key="1">
    <source>
        <dbReference type="SAM" id="Phobius"/>
    </source>
</evidence>
<evidence type="ECO:0000313" key="2">
    <source>
        <dbReference type="EMBL" id="AWI52246.1"/>
    </source>
</evidence>
<keyword evidence="1" id="KW-0472">Membrane</keyword>
<dbReference type="RefSeq" id="WP_109034069.1">
    <property type="nucleotide sequence ID" value="NZ_CP029210.1"/>
</dbReference>
<keyword evidence="3" id="KW-1185">Reference proteome</keyword>
<organism evidence="2 3">
    <name type="scientific">Aquabacterium olei</name>
    <dbReference type="NCBI Taxonomy" id="1296669"/>
    <lineage>
        <taxon>Bacteria</taxon>
        <taxon>Pseudomonadati</taxon>
        <taxon>Pseudomonadota</taxon>
        <taxon>Betaproteobacteria</taxon>
        <taxon>Burkholderiales</taxon>
        <taxon>Aquabacterium</taxon>
    </lineage>
</organism>
<proteinExistence type="predicted"/>
<gene>
    <name evidence="2" type="ORF">DEH84_01440</name>
</gene>
<dbReference type="EMBL" id="CP029210">
    <property type="protein sequence ID" value="AWI52246.1"/>
    <property type="molecule type" value="Genomic_DNA"/>
</dbReference>
<protein>
    <submittedName>
        <fullName evidence="2">Pilus assembly protein PilV</fullName>
    </submittedName>
</protein>
<dbReference type="InterPro" id="IPR012902">
    <property type="entry name" value="N_methyl_site"/>
</dbReference>
<dbReference type="KEGG" id="aon:DEH84_01440"/>
<reference evidence="2 3" key="1">
    <citation type="submission" date="2018-05" db="EMBL/GenBank/DDBJ databases">
        <title>complete genome sequence of Aquabacterium olei NBRC 110486.</title>
        <authorList>
            <person name="Tang B."/>
            <person name="Chang J."/>
            <person name="Zhang L."/>
            <person name="Yang H."/>
        </authorList>
    </citation>
    <scope>NUCLEOTIDE SEQUENCE [LARGE SCALE GENOMIC DNA]</scope>
    <source>
        <strain evidence="2 3">NBRC 110486</strain>
    </source>
</reference>